<evidence type="ECO:0000313" key="2">
    <source>
        <dbReference type="EMBL" id="MBD8078373.1"/>
    </source>
</evidence>
<keyword evidence="3" id="KW-1185">Reference proteome</keyword>
<name>A0A927G7L9_9MICO</name>
<evidence type="ECO:0000313" key="3">
    <source>
        <dbReference type="Proteomes" id="UP000610846"/>
    </source>
</evidence>
<dbReference type="RefSeq" id="WP_191827965.1">
    <property type="nucleotide sequence ID" value="NZ_JACYHB010000003.1"/>
</dbReference>
<reference evidence="2" key="2">
    <citation type="submission" date="2020-09" db="EMBL/GenBank/DDBJ databases">
        <authorList>
            <person name="Yu Y."/>
        </authorList>
    </citation>
    <scope>NUCLEOTIDE SEQUENCE</scope>
    <source>
        <strain evidence="2">KCTC 49039</strain>
    </source>
</reference>
<dbReference type="AlphaFoldDB" id="A0A927G7L9"/>
<evidence type="ECO:0000259" key="1">
    <source>
        <dbReference type="Pfam" id="PF01872"/>
    </source>
</evidence>
<dbReference type="InterPro" id="IPR024072">
    <property type="entry name" value="DHFR-like_dom_sf"/>
</dbReference>
<organism evidence="2 3">
    <name type="scientific">Cellulosimicrobium arenosum</name>
    <dbReference type="NCBI Taxonomy" id="2708133"/>
    <lineage>
        <taxon>Bacteria</taxon>
        <taxon>Bacillati</taxon>
        <taxon>Actinomycetota</taxon>
        <taxon>Actinomycetes</taxon>
        <taxon>Micrococcales</taxon>
        <taxon>Promicromonosporaceae</taxon>
        <taxon>Cellulosimicrobium</taxon>
    </lineage>
</organism>
<sequence>MSTGIVTTSASVSLDGFIAGPGETGIEHLFEWYDAGTEVFPSANPGVSFNLSAADHAYLTAAMARIGALVVGRHLFDITDGWGGTHPLDKPVVVLTHHVPHDWVAAHPAAPFRFVTTGIEDAVAAGHEAAGGLDVAVNAGRMASQALAAGLLEEVVLDVVPVLLGGGVPFFDDLGAAPRLLDGPEITPGERVTHLRFSVRAA</sequence>
<protein>
    <submittedName>
        <fullName evidence="2">Dihydrofolate reductase family protein</fullName>
    </submittedName>
</protein>
<dbReference type="Pfam" id="PF01872">
    <property type="entry name" value="RibD_C"/>
    <property type="match status" value="1"/>
</dbReference>
<dbReference type="Gene3D" id="3.40.430.10">
    <property type="entry name" value="Dihydrofolate Reductase, subunit A"/>
    <property type="match status" value="1"/>
</dbReference>
<dbReference type="Proteomes" id="UP000610846">
    <property type="component" value="Unassembled WGS sequence"/>
</dbReference>
<accession>A0A927G7L9</accession>
<feature type="domain" description="Bacterial bifunctional deaminase-reductase C-terminal" evidence="1">
    <location>
        <begin position="6"/>
        <end position="177"/>
    </location>
</feature>
<comment type="caution">
    <text evidence="2">The sequence shown here is derived from an EMBL/GenBank/DDBJ whole genome shotgun (WGS) entry which is preliminary data.</text>
</comment>
<dbReference type="EMBL" id="JACYHB010000003">
    <property type="protein sequence ID" value="MBD8078373.1"/>
    <property type="molecule type" value="Genomic_DNA"/>
</dbReference>
<dbReference type="GO" id="GO:0008703">
    <property type="term" value="F:5-amino-6-(5-phosphoribosylamino)uracil reductase activity"/>
    <property type="evidence" value="ECO:0007669"/>
    <property type="project" value="InterPro"/>
</dbReference>
<proteinExistence type="predicted"/>
<dbReference type="GO" id="GO:0009231">
    <property type="term" value="P:riboflavin biosynthetic process"/>
    <property type="evidence" value="ECO:0007669"/>
    <property type="project" value="InterPro"/>
</dbReference>
<gene>
    <name evidence="2" type="ORF">IF651_04790</name>
</gene>
<reference evidence="2" key="1">
    <citation type="journal article" date="2018" name="Curr. Microbiol.">
        <title>Cellulosimicrobium arenosum sp. nov., Isolated from Marine Sediment Sand.</title>
        <authorList>
            <person name="Oh M."/>
            <person name="Kim J.H."/>
            <person name="Yoon J.H."/>
            <person name="Schumann P."/>
            <person name="Kim W."/>
        </authorList>
    </citation>
    <scope>NUCLEOTIDE SEQUENCE</scope>
    <source>
        <strain evidence="2">KCTC 49039</strain>
    </source>
</reference>
<dbReference type="SUPFAM" id="SSF53597">
    <property type="entry name" value="Dihydrofolate reductase-like"/>
    <property type="match status" value="1"/>
</dbReference>
<dbReference type="InterPro" id="IPR002734">
    <property type="entry name" value="RibDG_C"/>
</dbReference>